<keyword evidence="3" id="KW-1185">Reference proteome</keyword>
<keyword evidence="1" id="KW-0812">Transmembrane</keyword>
<comment type="caution">
    <text evidence="2">The sequence shown here is derived from an EMBL/GenBank/DDBJ whole genome shotgun (WGS) entry which is preliminary data.</text>
</comment>
<feature type="transmembrane region" description="Helical" evidence="1">
    <location>
        <begin position="6"/>
        <end position="25"/>
    </location>
</feature>
<proteinExistence type="predicted"/>
<gene>
    <name evidence="2" type="ORF">ACFPK8_15900</name>
</gene>
<feature type="transmembrane region" description="Helical" evidence="1">
    <location>
        <begin position="37"/>
        <end position="58"/>
    </location>
</feature>
<name>A0ABW0FJR2_9MICO</name>
<organism evidence="2 3">
    <name type="scientific">Brachybacterium tyrofermentans</name>
    <dbReference type="NCBI Taxonomy" id="47848"/>
    <lineage>
        <taxon>Bacteria</taxon>
        <taxon>Bacillati</taxon>
        <taxon>Actinomycetota</taxon>
        <taxon>Actinomycetes</taxon>
        <taxon>Micrococcales</taxon>
        <taxon>Dermabacteraceae</taxon>
        <taxon>Brachybacterium</taxon>
    </lineage>
</organism>
<evidence type="ECO:0000256" key="1">
    <source>
        <dbReference type="SAM" id="Phobius"/>
    </source>
</evidence>
<dbReference type="Proteomes" id="UP001595937">
    <property type="component" value="Unassembled WGS sequence"/>
</dbReference>
<reference evidence="3" key="1">
    <citation type="journal article" date="2019" name="Int. J. Syst. Evol. Microbiol.">
        <title>The Global Catalogue of Microorganisms (GCM) 10K type strain sequencing project: providing services to taxonomists for standard genome sequencing and annotation.</title>
        <authorList>
            <consortium name="The Broad Institute Genomics Platform"/>
            <consortium name="The Broad Institute Genome Sequencing Center for Infectious Disease"/>
            <person name="Wu L."/>
            <person name="Ma J."/>
        </authorList>
    </citation>
    <scope>NUCLEOTIDE SEQUENCE [LARGE SCALE GENOMIC DNA]</scope>
    <source>
        <strain evidence="3">CGMCC 1.16455</strain>
    </source>
</reference>
<evidence type="ECO:0000313" key="3">
    <source>
        <dbReference type="Proteomes" id="UP001595937"/>
    </source>
</evidence>
<dbReference type="RefSeq" id="WP_193117535.1">
    <property type="nucleotide sequence ID" value="NZ_BAAAIR010000037.1"/>
</dbReference>
<keyword evidence="1" id="KW-0472">Membrane</keyword>
<keyword evidence="1" id="KW-1133">Transmembrane helix</keyword>
<protein>
    <recommendedName>
        <fullName evidence="4">DUF2768 domain-containing protein</fullName>
    </recommendedName>
</protein>
<dbReference type="EMBL" id="JBHSLN010000085">
    <property type="protein sequence ID" value="MFC5298996.1"/>
    <property type="molecule type" value="Genomic_DNA"/>
</dbReference>
<sequence length="59" mass="5998">MIALLSAVGALAVLSFVLFVALGLLKGWHDTTARTLLRVAGGLGIVCAVIGVLIPVVMP</sequence>
<evidence type="ECO:0008006" key="4">
    <source>
        <dbReference type="Google" id="ProtNLM"/>
    </source>
</evidence>
<evidence type="ECO:0000313" key="2">
    <source>
        <dbReference type="EMBL" id="MFC5298996.1"/>
    </source>
</evidence>
<accession>A0ABW0FJR2</accession>
<dbReference type="GeneID" id="303297353"/>